<reference evidence="3" key="1">
    <citation type="submission" date="2014-12" db="EMBL/GenBank/DDBJ databases">
        <title>Insight into the proteome of Arion vulgaris.</title>
        <authorList>
            <person name="Aradska J."/>
            <person name="Bulat T."/>
            <person name="Smidak R."/>
            <person name="Sarate P."/>
            <person name="Gangsoo J."/>
            <person name="Sialana F."/>
            <person name="Bilban M."/>
            <person name="Lubec G."/>
        </authorList>
    </citation>
    <scope>NUCLEOTIDE SEQUENCE</scope>
    <source>
        <tissue evidence="3">Skin</tissue>
    </source>
</reference>
<dbReference type="SMART" id="SM00192">
    <property type="entry name" value="LDLa"/>
    <property type="match status" value="1"/>
</dbReference>
<gene>
    <name evidence="3" type="primary">ORF26322</name>
</gene>
<protein>
    <submittedName>
        <fullName evidence="3">Uncharacterized protein</fullName>
    </submittedName>
</protein>
<dbReference type="InterPro" id="IPR002172">
    <property type="entry name" value="LDrepeatLR_classA_rpt"/>
</dbReference>
<evidence type="ECO:0000256" key="1">
    <source>
        <dbReference type="ARBA" id="ARBA00023157"/>
    </source>
</evidence>
<dbReference type="EMBL" id="HACG01009037">
    <property type="protein sequence ID" value="CEK55902.1"/>
    <property type="molecule type" value="Transcribed_RNA"/>
</dbReference>
<keyword evidence="1 2" id="KW-1015">Disulfide bond</keyword>
<organism evidence="3">
    <name type="scientific">Arion vulgaris</name>
    <dbReference type="NCBI Taxonomy" id="1028688"/>
    <lineage>
        <taxon>Eukaryota</taxon>
        <taxon>Metazoa</taxon>
        <taxon>Spiralia</taxon>
        <taxon>Lophotrochozoa</taxon>
        <taxon>Mollusca</taxon>
        <taxon>Gastropoda</taxon>
        <taxon>Heterobranchia</taxon>
        <taxon>Euthyneura</taxon>
        <taxon>Panpulmonata</taxon>
        <taxon>Eupulmonata</taxon>
        <taxon>Stylommatophora</taxon>
        <taxon>Helicina</taxon>
        <taxon>Arionoidea</taxon>
        <taxon>Arionidae</taxon>
        <taxon>Arion</taxon>
    </lineage>
</organism>
<sequence length="76" mass="8772">IPIVFQCSVPIRITYVWDRHSQSDFTLDFSCLKPEEVDNCLFQCNNHLCLLRKQLCNGDLDCPDHSNEQNSACLRA</sequence>
<dbReference type="CDD" id="cd00112">
    <property type="entry name" value="LDLa"/>
    <property type="match status" value="1"/>
</dbReference>
<dbReference type="PROSITE" id="PS50068">
    <property type="entry name" value="LDLRA_2"/>
    <property type="match status" value="1"/>
</dbReference>
<accession>A0A0B6YI78</accession>
<evidence type="ECO:0000313" key="3">
    <source>
        <dbReference type="EMBL" id="CEK55902.1"/>
    </source>
</evidence>
<dbReference type="Gene3D" id="4.10.400.10">
    <property type="entry name" value="Low-density Lipoprotein Receptor"/>
    <property type="match status" value="1"/>
</dbReference>
<dbReference type="Pfam" id="PF00057">
    <property type="entry name" value="Ldl_recept_a"/>
    <property type="match status" value="1"/>
</dbReference>
<dbReference type="InterPro" id="IPR036055">
    <property type="entry name" value="LDL_receptor-like_sf"/>
</dbReference>
<proteinExistence type="predicted"/>
<evidence type="ECO:0000256" key="2">
    <source>
        <dbReference type="PROSITE-ProRule" id="PRU00124"/>
    </source>
</evidence>
<feature type="disulfide bond" evidence="2">
    <location>
        <begin position="44"/>
        <end position="62"/>
    </location>
</feature>
<comment type="caution">
    <text evidence="2">Lacks conserved residue(s) required for the propagation of feature annotation.</text>
</comment>
<dbReference type="AlphaFoldDB" id="A0A0B6YI78"/>
<dbReference type="SUPFAM" id="SSF57424">
    <property type="entry name" value="LDL receptor-like module"/>
    <property type="match status" value="1"/>
</dbReference>
<name>A0A0B6YI78_9EUPU</name>
<feature type="non-terminal residue" evidence="3">
    <location>
        <position position="76"/>
    </location>
</feature>
<feature type="non-terminal residue" evidence="3">
    <location>
        <position position="1"/>
    </location>
</feature>